<accession>A0AAV2RJ60</accession>
<dbReference type="FunFam" id="3.90.190.10:FF:000013">
    <property type="entry name" value="receptor-type tyrosine-protein phosphatase zeta isoform X1"/>
    <property type="match status" value="1"/>
</dbReference>
<evidence type="ECO:0000259" key="2">
    <source>
        <dbReference type="PROSITE" id="PS50055"/>
    </source>
</evidence>
<dbReference type="InterPro" id="IPR000242">
    <property type="entry name" value="PTP_cat"/>
</dbReference>
<dbReference type="SUPFAM" id="SSF52799">
    <property type="entry name" value="(Phosphotyrosine protein) phosphatases II"/>
    <property type="match status" value="2"/>
</dbReference>
<sequence length="787" mass="87567">HLKNYWIQAHLLMIKQSRFFQGSYYYLDDPPKTPPVLVHDWENDTGNEGAYGPCDVHEFAKHVASLHADGDIGFSKEYESIQAAATQEHHTAEHSHHPDNKLKNRYLNIVAYDHSRVPLRALPSAKKSIEYVNANFIDGYEAASAYIGTQGPLPSTFDTFWRMIWEQRVHIIVMITNLVERGRKKCDQYWPKEGIESYGMIQVRLVHEEVLATYTIRKLAIKHAKVKCKKSGGGERIIYQYHYTNWPDHGTPDHPLPVLSFVRKSAAANPQDAGPIVVHCSAGVGRTGTYIVLDAMLQQIHQKGRLNIWGFLKHIRTQRNFLVQTEEQYIFIHDALLEAIQSGDTNIPKAGLGRYIRMLQAPGGSQDNPLPWYLLSHQYKLVTHFIPRDYNVVSAMKPVNREKNRTTDHLPMENGRVHLTPKAGCDGSDYVNATWLMGHKRLREYIMTQHPLSQTVLDFWQMVWDHNAQAVVVLTPLDDNQGLPQFWPTQEEDLESEHWKVRFVDEKLNSGLTTIDCAVQSLQDDYELPVRLIHCPGWPHTLPALSTTLSLVTMVSEIHSNYQNGPLIVVDRNGGTEAATFCLLTTVKHQVDFEQHLDPYMYFKLYHNRRPSIWPTQEELLYVYRAMESFCSGGGGSNSCSSSDIAGLSEPLVDFQPPIPGTLPHHTTLTICPVIEAEMSSPVSGASGDMIGSPVVPVAPLVAPVGPPSPGSSVAVATSSPPPPQQPVSPVVCDSSSAGSLCQLQQVNGQLSANGHVTGLSGNGAAVRVPPEGMEDAPPPPADVPPV</sequence>
<reference evidence="4 5" key="1">
    <citation type="submission" date="2024-05" db="EMBL/GenBank/DDBJ databases">
        <authorList>
            <person name="Wallberg A."/>
        </authorList>
    </citation>
    <scope>NUCLEOTIDE SEQUENCE [LARGE SCALE GENOMIC DNA]</scope>
</reference>
<dbReference type="AlphaFoldDB" id="A0AAV2RJ60"/>
<dbReference type="PROSITE" id="PS00383">
    <property type="entry name" value="TYR_PHOSPHATASE_1"/>
    <property type="match status" value="1"/>
</dbReference>
<dbReference type="PROSITE" id="PS50055">
    <property type="entry name" value="TYR_PHOSPHATASE_PTP"/>
    <property type="match status" value="2"/>
</dbReference>
<evidence type="ECO:0000259" key="3">
    <source>
        <dbReference type="PROSITE" id="PS50056"/>
    </source>
</evidence>
<dbReference type="SMART" id="SM00404">
    <property type="entry name" value="PTPc_motif"/>
    <property type="match status" value="2"/>
</dbReference>
<dbReference type="Proteomes" id="UP001497623">
    <property type="component" value="Unassembled WGS sequence"/>
</dbReference>
<dbReference type="InterPro" id="IPR050348">
    <property type="entry name" value="Protein-Tyr_Phosphatase"/>
</dbReference>
<evidence type="ECO:0000313" key="5">
    <source>
        <dbReference type="Proteomes" id="UP001497623"/>
    </source>
</evidence>
<feature type="domain" description="Tyrosine-protein phosphatase" evidence="2">
    <location>
        <begin position="74"/>
        <end position="339"/>
    </location>
</feature>
<proteinExistence type="predicted"/>
<feature type="region of interest" description="Disordered" evidence="1">
    <location>
        <begin position="708"/>
        <end position="732"/>
    </location>
</feature>
<dbReference type="PANTHER" id="PTHR19134">
    <property type="entry name" value="RECEPTOR-TYPE TYROSINE-PROTEIN PHOSPHATASE"/>
    <property type="match status" value="1"/>
</dbReference>
<dbReference type="PROSITE" id="PS50056">
    <property type="entry name" value="TYR_PHOSPHATASE_2"/>
    <property type="match status" value="1"/>
</dbReference>
<protein>
    <submittedName>
        <fullName evidence="4">Uncharacterized protein</fullName>
    </submittedName>
</protein>
<dbReference type="EMBL" id="CAXKWB010023640">
    <property type="protein sequence ID" value="CAL4125434.1"/>
    <property type="molecule type" value="Genomic_DNA"/>
</dbReference>
<feature type="compositionally biased region" description="Pro residues" evidence="1">
    <location>
        <begin position="777"/>
        <end position="787"/>
    </location>
</feature>
<feature type="region of interest" description="Disordered" evidence="1">
    <location>
        <begin position="762"/>
        <end position="787"/>
    </location>
</feature>
<name>A0AAV2RJ60_MEGNR</name>
<dbReference type="Pfam" id="PF00102">
    <property type="entry name" value="Y_phosphatase"/>
    <property type="match status" value="2"/>
</dbReference>
<dbReference type="PANTHER" id="PTHR19134:SF540">
    <property type="entry name" value="TYROSINE-PROTEIN PHOSPHATASE 99A"/>
    <property type="match status" value="1"/>
</dbReference>
<evidence type="ECO:0000313" key="4">
    <source>
        <dbReference type="EMBL" id="CAL4125434.1"/>
    </source>
</evidence>
<dbReference type="Gene3D" id="3.90.190.10">
    <property type="entry name" value="Protein tyrosine phosphatase superfamily"/>
    <property type="match status" value="2"/>
</dbReference>
<dbReference type="InterPro" id="IPR029021">
    <property type="entry name" value="Prot-tyrosine_phosphatase-like"/>
</dbReference>
<feature type="domain" description="Tyrosine-protein phosphatase" evidence="2">
    <location>
        <begin position="375"/>
        <end position="630"/>
    </location>
</feature>
<dbReference type="SMART" id="SM00194">
    <property type="entry name" value="PTPc"/>
    <property type="match status" value="2"/>
</dbReference>
<dbReference type="InterPro" id="IPR016130">
    <property type="entry name" value="Tyr_Pase_AS"/>
</dbReference>
<organism evidence="4 5">
    <name type="scientific">Meganyctiphanes norvegica</name>
    <name type="common">Northern krill</name>
    <name type="synonym">Thysanopoda norvegica</name>
    <dbReference type="NCBI Taxonomy" id="48144"/>
    <lineage>
        <taxon>Eukaryota</taxon>
        <taxon>Metazoa</taxon>
        <taxon>Ecdysozoa</taxon>
        <taxon>Arthropoda</taxon>
        <taxon>Crustacea</taxon>
        <taxon>Multicrustacea</taxon>
        <taxon>Malacostraca</taxon>
        <taxon>Eumalacostraca</taxon>
        <taxon>Eucarida</taxon>
        <taxon>Euphausiacea</taxon>
        <taxon>Euphausiidae</taxon>
        <taxon>Meganyctiphanes</taxon>
    </lineage>
</organism>
<dbReference type="FunFam" id="3.90.190.10:FF:000068">
    <property type="entry name" value="receptor-type tyrosine-protein phosphatase zeta"/>
    <property type="match status" value="1"/>
</dbReference>
<evidence type="ECO:0000256" key="1">
    <source>
        <dbReference type="SAM" id="MobiDB-lite"/>
    </source>
</evidence>
<dbReference type="InterPro" id="IPR003595">
    <property type="entry name" value="Tyr_Pase_cat"/>
</dbReference>
<dbReference type="GO" id="GO:0048666">
    <property type="term" value="P:neuron development"/>
    <property type="evidence" value="ECO:0007669"/>
    <property type="project" value="UniProtKB-ARBA"/>
</dbReference>
<feature type="non-terminal residue" evidence="4">
    <location>
        <position position="1"/>
    </location>
</feature>
<dbReference type="GO" id="GO:0004725">
    <property type="term" value="F:protein tyrosine phosphatase activity"/>
    <property type="evidence" value="ECO:0007669"/>
    <property type="project" value="InterPro"/>
</dbReference>
<comment type="caution">
    <text evidence="4">The sequence shown here is derived from an EMBL/GenBank/DDBJ whole genome shotgun (WGS) entry which is preliminary data.</text>
</comment>
<gene>
    <name evidence="4" type="ORF">MNOR_LOCUS25133</name>
</gene>
<dbReference type="PRINTS" id="PR00700">
    <property type="entry name" value="PRTYPHPHTASE"/>
</dbReference>
<feature type="domain" description="Tyrosine specific protein phosphatases" evidence="3">
    <location>
        <begin position="256"/>
        <end position="330"/>
    </location>
</feature>
<keyword evidence="5" id="KW-1185">Reference proteome</keyword>
<dbReference type="CDD" id="cd14549">
    <property type="entry name" value="R5-PTPc-1"/>
    <property type="match status" value="1"/>
</dbReference>
<dbReference type="InterPro" id="IPR000387">
    <property type="entry name" value="Tyr_Pase_dom"/>
</dbReference>